<name>A0ABY7BIQ4_9FIRM</name>
<gene>
    <name evidence="1" type="ORF">OTJ99_001374</name>
</gene>
<dbReference type="EMBL" id="CP113864">
    <property type="protein sequence ID" value="WAM32704.1"/>
    <property type="molecule type" value="Genomic_DNA"/>
</dbReference>
<accession>A0ABY7BIQ4</accession>
<protein>
    <submittedName>
        <fullName evidence="1">Uncharacterized protein</fullName>
    </submittedName>
</protein>
<reference evidence="1" key="1">
    <citation type="submission" date="2022-12" db="EMBL/GenBank/DDBJ databases">
        <authorList>
            <person name="Bing R.G."/>
            <person name="Willard D.J."/>
            <person name="Manesh M.J.H."/>
            <person name="Laemthong T."/>
            <person name="Crosby J.R."/>
            <person name="Kelly R.M."/>
        </authorList>
    </citation>
    <scope>NUCLEOTIDE SEQUENCE</scope>
    <source>
        <strain evidence="1">DSM 8991</strain>
    </source>
</reference>
<organism evidence="1 2">
    <name type="scientific">Caldicellulosiruptor naganoensis</name>
    <dbReference type="NCBI Taxonomy" id="29324"/>
    <lineage>
        <taxon>Bacteria</taxon>
        <taxon>Bacillati</taxon>
        <taxon>Bacillota</taxon>
        <taxon>Bacillota incertae sedis</taxon>
        <taxon>Caldicellulosiruptorales</taxon>
        <taxon>Caldicellulosiruptoraceae</taxon>
        <taxon>Caldicellulosiruptor</taxon>
    </lineage>
</organism>
<proteinExistence type="predicted"/>
<keyword evidence="2" id="KW-1185">Reference proteome</keyword>
<evidence type="ECO:0000313" key="1">
    <source>
        <dbReference type="EMBL" id="WAM32704.1"/>
    </source>
</evidence>
<dbReference type="Proteomes" id="UP001164745">
    <property type="component" value="Chromosome"/>
</dbReference>
<evidence type="ECO:0000313" key="2">
    <source>
        <dbReference type="Proteomes" id="UP001164745"/>
    </source>
</evidence>
<sequence>MPVIGRYIAEILKFVKFYMR</sequence>